<name>A0AAN8Z2I6_9MAGN</name>
<organism evidence="2 3">
    <name type="scientific">Dillenia turbinata</name>
    <dbReference type="NCBI Taxonomy" id="194707"/>
    <lineage>
        <taxon>Eukaryota</taxon>
        <taxon>Viridiplantae</taxon>
        <taxon>Streptophyta</taxon>
        <taxon>Embryophyta</taxon>
        <taxon>Tracheophyta</taxon>
        <taxon>Spermatophyta</taxon>
        <taxon>Magnoliopsida</taxon>
        <taxon>eudicotyledons</taxon>
        <taxon>Gunneridae</taxon>
        <taxon>Pentapetalae</taxon>
        <taxon>Dilleniales</taxon>
        <taxon>Dilleniaceae</taxon>
        <taxon>Dillenia</taxon>
    </lineage>
</organism>
<dbReference type="InterPro" id="IPR029209">
    <property type="entry name" value="DML1/Misato_tubulin"/>
</dbReference>
<protein>
    <submittedName>
        <fullName evidence="2">DML1/Misato, tubulin domain</fullName>
    </submittedName>
</protein>
<dbReference type="GO" id="GO:0007005">
    <property type="term" value="P:mitochondrion organization"/>
    <property type="evidence" value="ECO:0007669"/>
    <property type="project" value="InterPro"/>
</dbReference>
<dbReference type="Pfam" id="PF14881">
    <property type="entry name" value="Tubulin_3"/>
    <property type="match status" value="1"/>
</dbReference>
<dbReference type="EMBL" id="JBAMMX010000017">
    <property type="protein sequence ID" value="KAK6924089.1"/>
    <property type="molecule type" value="Genomic_DNA"/>
</dbReference>
<dbReference type="PANTHER" id="PTHR13391:SF0">
    <property type="entry name" value="PROTEIN MISATO HOMOLOG 1"/>
    <property type="match status" value="1"/>
</dbReference>
<dbReference type="Gene3D" id="3.40.50.1440">
    <property type="entry name" value="Tubulin/FtsZ, GTPase domain"/>
    <property type="match status" value="1"/>
</dbReference>
<dbReference type="SUPFAM" id="SSF52490">
    <property type="entry name" value="Tubulin nucleotide-binding domain-like"/>
    <property type="match status" value="1"/>
</dbReference>
<comment type="caution">
    <text evidence="2">The sequence shown here is derived from an EMBL/GenBank/DDBJ whole genome shotgun (WGS) entry which is preliminary data.</text>
</comment>
<dbReference type="PANTHER" id="PTHR13391">
    <property type="entry name" value="MITOCHONDRIAL DISTRIBUTION REGULATOR MISATO"/>
    <property type="match status" value="1"/>
</dbReference>
<evidence type="ECO:0000259" key="1">
    <source>
        <dbReference type="Pfam" id="PF14881"/>
    </source>
</evidence>
<sequence length="492" mass="53845">MYMQRKKMVWFERGFLLEKDAKAFLGSNRLMERTSGAHGSKSGNVSTHVSAPHKQNLFLQSLHDEEEQKSGIVNDVNGGMGDPCGEIQDRDIVNSLEGGVQYWTDFSKVHFHPQSLYELSGLWVDDQEFDNYGIGKDAFSGCLRGEDMNERLRFFGLQFIVDDSGGFSGLAADFLENIADEYSHTPVLLYTVRPPSDFADSRSKKQTIFMDLHNAVSFSKLSPFGKLIVPIGLPCLNKSKASSFLQIKDEKTYHSSAVYAAALHSIGLPFRMELPGPTADSRYVTGAIDVNGMVQLLAGQARQNMVAILDAAIPAPPLMSRKQFGYSILSNLQPLTPEVAEDVVDLQAAESVTIHGTLGSDGRRAAVCDVRDSVDAAYDLSPSRPRFSHLSVAPCPLPIPLPFPSIFGNSVGQHGELLDNPVPGSLSRGSLEVHSIPVAARLRSSTAVLPLLEKRLGIYNKELQDEAEDMGETLSNIVKTLDPHPYESSDSD</sequence>
<dbReference type="Proteomes" id="UP001370490">
    <property type="component" value="Unassembled WGS sequence"/>
</dbReference>
<proteinExistence type="predicted"/>
<accession>A0AAN8Z2I6</accession>
<dbReference type="InterPro" id="IPR049942">
    <property type="entry name" value="DML1/Misato"/>
</dbReference>
<keyword evidence="3" id="KW-1185">Reference proteome</keyword>
<dbReference type="AlphaFoldDB" id="A0AAN8Z2I6"/>
<gene>
    <name evidence="2" type="ORF">RJ641_010289</name>
</gene>
<feature type="domain" description="DML1/Misato tubulin" evidence="1">
    <location>
        <begin position="100"/>
        <end position="271"/>
    </location>
</feature>
<evidence type="ECO:0000313" key="2">
    <source>
        <dbReference type="EMBL" id="KAK6924089.1"/>
    </source>
</evidence>
<dbReference type="GO" id="GO:0005737">
    <property type="term" value="C:cytoplasm"/>
    <property type="evidence" value="ECO:0007669"/>
    <property type="project" value="TreeGrafter"/>
</dbReference>
<dbReference type="InterPro" id="IPR036525">
    <property type="entry name" value="Tubulin/FtsZ_GTPase_sf"/>
</dbReference>
<reference evidence="2 3" key="1">
    <citation type="submission" date="2023-12" db="EMBL/GenBank/DDBJ databases">
        <title>A high-quality genome assembly for Dillenia turbinata (Dilleniales).</title>
        <authorList>
            <person name="Chanderbali A."/>
        </authorList>
    </citation>
    <scope>NUCLEOTIDE SEQUENCE [LARGE SCALE GENOMIC DNA]</scope>
    <source>
        <strain evidence="2">LSX21</strain>
        <tissue evidence="2">Leaf</tissue>
    </source>
</reference>
<evidence type="ECO:0000313" key="3">
    <source>
        <dbReference type="Proteomes" id="UP001370490"/>
    </source>
</evidence>